<dbReference type="EMBL" id="MGFJ01000036">
    <property type="protein sequence ID" value="OGM01879.1"/>
    <property type="molecule type" value="Genomic_DNA"/>
</dbReference>
<dbReference type="AlphaFoldDB" id="A0A1F7WHK9"/>
<name>A0A1F7WHK9_9BACT</name>
<reference evidence="1 2" key="1">
    <citation type="journal article" date="2016" name="Nat. Commun.">
        <title>Thousands of microbial genomes shed light on interconnected biogeochemical processes in an aquifer system.</title>
        <authorList>
            <person name="Anantharaman K."/>
            <person name="Brown C.T."/>
            <person name="Hug L.A."/>
            <person name="Sharon I."/>
            <person name="Castelle C.J."/>
            <person name="Probst A.J."/>
            <person name="Thomas B.C."/>
            <person name="Singh A."/>
            <person name="Wilkins M.J."/>
            <person name="Karaoz U."/>
            <person name="Brodie E.L."/>
            <person name="Williams K.H."/>
            <person name="Hubbard S.S."/>
            <person name="Banfield J.F."/>
        </authorList>
    </citation>
    <scope>NUCLEOTIDE SEQUENCE [LARGE SCALE GENOMIC DNA]</scope>
</reference>
<evidence type="ECO:0000313" key="1">
    <source>
        <dbReference type="EMBL" id="OGM01879.1"/>
    </source>
</evidence>
<accession>A0A1F7WHK9</accession>
<comment type="caution">
    <text evidence="1">The sequence shown here is derived from an EMBL/GenBank/DDBJ whole genome shotgun (WGS) entry which is preliminary data.</text>
</comment>
<protein>
    <submittedName>
        <fullName evidence="1">Uncharacterized protein</fullName>
    </submittedName>
</protein>
<dbReference type="Proteomes" id="UP000176198">
    <property type="component" value="Unassembled WGS sequence"/>
</dbReference>
<organism evidence="1 2">
    <name type="scientific">Candidatus Woesebacteria bacterium GWA1_41_8</name>
    <dbReference type="NCBI Taxonomy" id="1802471"/>
    <lineage>
        <taxon>Bacteria</taxon>
        <taxon>Candidatus Woeseibacteriota</taxon>
    </lineage>
</organism>
<gene>
    <name evidence="1" type="ORF">A2115_00315</name>
</gene>
<evidence type="ECO:0000313" key="2">
    <source>
        <dbReference type="Proteomes" id="UP000176198"/>
    </source>
</evidence>
<sequence>MTESTPNRPRKMWEILNIIPIIEVNSLTPEERTKLEQKAVRELQRQMSFQNDLNLTVEEFFAKNSSSIENPQR</sequence>
<proteinExistence type="predicted"/>
<dbReference type="STRING" id="1802471.A2115_00315"/>